<gene>
    <name evidence="2" type="ORF">KC729_11655</name>
</gene>
<dbReference type="InterPro" id="IPR010390">
    <property type="entry name" value="ABC-2_transporter-like"/>
</dbReference>
<feature type="transmembrane region" description="Helical" evidence="1">
    <location>
        <begin position="237"/>
        <end position="255"/>
    </location>
</feature>
<reference evidence="2" key="1">
    <citation type="submission" date="2020-04" db="EMBL/GenBank/DDBJ databases">
        <authorList>
            <person name="Zhang T."/>
        </authorList>
    </citation>
    <scope>NUCLEOTIDE SEQUENCE</scope>
    <source>
        <strain evidence="2">HKST-UBA01</strain>
    </source>
</reference>
<feature type="transmembrane region" description="Helical" evidence="1">
    <location>
        <begin position="141"/>
        <end position="162"/>
    </location>
</feature>
<dbReference type="EMBL" id="JAGQHR010000353">
    <property type="protein sequence ID" value="MCA9728332.1"/>
    <property type="molecule type" value="Genomic_DNA"/>
</dbReference>
<evidence type="ECO:0000256" key="1">
    <source>
        <dbReference type="SAM" id="Phobius"/>
    </source>
</evidence>
<keyword evidence="1" id="KW-0812">Transmembrane</keyword>
<organism evidence="2 3">
    <name type="scientific">Eiseniibacteriota bacterium</name>
    <dbReference type="NCBI Taxonomy" id="2212470"/>
    <lineage>
        <taxon>Bacteria</taxon>
        <taxon>Candidatus Eiseniibacteriota</taxon>
    </lineage>
</organism>
<keyword evidence="1" id="KW-1133">Transmembrane helix</keyword>
<feature type="transmembrane region" description="Helical" evidence="1">
    <location>
        <begin position="20"/>
        <end position="43"/>
    </location>
</feature>
<evidence type="ECO:0000313" key="3">
    <source>
        <dbReference type="Proteomes" id="UP000697710"/>
    </source>
</evidence>
<proteinExistence type="predicted"/>
<feature type="transmembrane region" description="Helical" evidence="1">
    <location>
        <begin position="182"/>
        <end position="204"/>
    </location>
</feature>
<protein>
    <submittedName>
        <fullName evidence="2">ABC-2 family transporter protein</fullName>
    </submittedName>
</protein>
<accession>A0A956M1A6</accession>
<sequence>MRSWLSAYPAFLRISLLASIQYRASGAIWMIGSILEPLVYLTVWSTVARSQGGTVGGYSTAEFAAYYTALLLVNHMTFTWIMHEFQYRIQYGSFSFALLRPIHPIHADIAENLAFKAVQLAVILPAFVVLCLGFRPHFELSAWSLALFVPVLFCGFLLRFFLEWTLAMAAFWTTRVTAMNQIYFSLQMFLSGRVAPIALLPLWISDVARHLPFYYAIGFPVEIALGRLTPDQAWRGALLQLGWLALMGTTIALVWRRAARRFTAVGS</sequence>
<reference evidence="2" key="2">
    <citation type="journal article" date="2021" name="Microbiome">
        <title>Successional dynamics and alternative stable states in a saline activated sludge microbial community over 9 years.</title>
        <authorList>
            <person name="Wang Y."/>
            <person name="Ye J."/>
            <person name="Ju F."/>
            <person name="Liu L."/>
            <person name="Boyd J.A."/>
            <person name="Deng Y."/>
            <person name="Parks D.H."/>
            <person name="Jiang X."/>
            <person name="Yin X."/>
            <person name="Woodcroft B.J."/>
            <person name="Tyson G.W."/>
            <person name="Hugenholtz P."/>
            <person name="Polz M.F."/>
            <person name="Zhang T."/>
        </authorList>
    </citation>
    <scope>NUCLEOTIDE SEQUENCE</scope>
    <source>
        <strain evidence="2">HKST-UBA01</strain>
    </source>
</reference>
<comment type="caution">
    <text evidence="2">The sequence shown here is derived from an EMBL/GenBank/DDBJ whole genome shotgun (WGS) entry which is preliminary data.</text>
</comment>
<dbReference type="AlphaFoldDB" id="A0A956M1A6"/>
<evidence type="ECO:0000313" key="2">
    <source>
        <dbReference type="EMBL" id="MCA9728332.1"/>
    </source>
</evidence>
<name>A0A956M1A6_UNCEI</name>
<dbReference type="PANTHER" id="PTHR36832:SF1">
    <property type="entry name" value="SLR1174 PROTEIN"/>
    <property type="match status" value="1"/>
</dbReference>
<dbReference type="Proteomes" id="UP000697710">
    <property type="component" value="Unassembled WGS sequence"/>
</dbReference>
<feature type="transmembrane region" description="Helical" evidence="1">
    <location>
        <begin position="63"/>
        <end position="82"/>
    </location>
</feature>
<dbReference type="Pfam" id="PF06182">
    <property type="entry name" value="ABC2_membrane_6"/>
    <property type="match status" value="1"/>
</dbReference>
<dbReference type="PANTHER" id="PTHR36832">
    <property type="entry name" value="SLR1174 PROTEIN-RELATED"/>
    <property type="match status" value="1"/>
</dbReference>
<keyword evidence="1" id="KW-0472">Membrane</keyword>
<feature type="transmembrane region" description="Helical" evidence="1">
    <location>
        <begin position="113"/>
        <end position="135"/>
    </location>
</feature>